<name>A0A4Q2JZV8_9ACTN</name>
<gene>
    <name evidence="2" type="ORF">ET524_03095</name>
</gene>
<sequence>MPVCVPVRDMKNTADFVGMVERESDVTVTKNGYSVIHCLSEAEYQLLQEERAKARLLSRMMLAEEEIANGNSLDFDEFSASIRREYGL</sequence>
<dbReference type="OrthoDB" id="3183382at2"/>
<dbReference type="AlphaFoldDB" id="A0A4Q2JZV8"/>
<comment type="caution">
    <text evidence="2">The sequence shown here is derived from an EMBL/GenBank/DDBJ whole genome shotgun (WGS) entry which is preliminary data.</text>
</comment>
<dbReference type="EMBL" id="SDPW01000001">
    <property type="protein sequence ID" value="RXZ53588.1"/>
    <property type="molecule type" value="Genomic_DNA"/>
</dbReference>
<keyword evidence="3" id="KW-1185">Reference proteome</keyword>
<comment type="similarity">
    <text evidence="1">Belongs to the phD/YefM antitoxin family.</text>
</comment>
<proteinExistence type="inferred from homology"/>
<dbReference type="InterPro" id="IPR036165">
    <property type="entry name" value="YefM-like_sf"/>
</dbReference>
<organism evidence="2 3">
    <name type="scientific">Senegalimassilia faecalis</name>
    <dbReference type="NCBI Taxonomy" id="2509433"/>
    <lineage>
        <taxon>Bacteria</taxon>
        <taxon>Bacillati</taxon>
        <taxon>Actinomycetota</taxon>
        <taxon>Coriobacteriia</taxon>
        <taxon>Coriobacteriales</taxon>
        <taxon>Coriobacteriaceae</taxon>
        <taxon>Senegalimassilia</taxon>
    </lineage>
</organism>
<dbReference type="SUPFAM" id="SSF143120">
    <property type="entry name" value="YefM-like"/>
    <property type="match status" value="1"/>
</dbReference>
<evidence type="ECO:0000313" key="2">
    <source>
        <dbReference type="EMBL" id="RXZ53588.1"/>
    </source>
</evidence>
<protein>
    <submittedName>
        <fullName evidence="2">Type II toxin-antitoxin system Phd/YefM family antitoxin</fullName>
    </submittedName>
</protein>
<reference evidence="2 3" key="1">
    <citation type="submission" date="2019-01" db="EMBL/GenBank/DDBJ databases">
        <title>Senegalimassilia sp. nov. KGMB04484 isolated human feces.</title>
        <authorList>
            <person name="Han K.-I."/>
            <person name="Kim J.-S."/>
            <person name="Lee K.C."/>
            <person name="Suh M.K."/>
            <person name="Eom M.K."/>
            <person name="Lee J.H."/>
            <person name="Park S.-H."/>
            <person name="Kang S.W."/>
            <person name="Park J.-E."/>
            <person name="Oh B.S."/>
            <person name="Yu S.Y."/>
            <person name="Choi S.-H."/>
            <person name="Lee D.H."/>
            <person name="Yoon H."/>
            <person name="Kim B.-Y."/>
            <person name="Lee J.H."/>
            <person name="Lee J.-S."/>
        </authorList>
    </citation>
    <scope>NUCLEOTIDE SEQUENCE [LARGE SCALE GENOMIC DNA]</scope>
    <source>
        <strain evidence="2 3">KGMB04484</strain>
    </source>
</reference>
<evidence type="ECO:0000313" key="3">
    <source>
        <dbReference type="Proteomes" id="UP000293345"/>
    </source>
</evidence>
<evidence type="ECO:0000256" key="1">
    <source>
        <dbReference type="ARBA" id="ARBA00009981"/>
    </source>
</evidence>
<dbReference type="RefSeq" id="WP_129423286.1">
    <property type="nucleotide sequence ID" value="NZ_SDPW01000001.1"/>
</dbReference>
<dbReference type="Proteomes" id="UP000293345">
    <property type="component" value="Unassembled WGS sequence"/>
</dbReference>
<accession>A0A4Q2JZV8</accession>